<dbReference type="OrthoDB" id="5148004at2"/>
<gene>
    <name evidence="3" type="ORF">Daura_13235</name>
</gene>
<protein>
    <submittedName>
        <fullName evidence="3">CHAT domain-containing protein</fullName>
    </submittedName>
</protein>
<dbReference type="Proteomes" id="UP001058003">
    <property type="component" value="Chromosome"/>
</dbReference>
<evidence type="ECO:0000259" key="2">
    <source>
        <dbReference type="Pfam" id="PF12770"/>
    </source>
</evidence>
<feature type="region of interest" description="Disordered" evidence="1">
    <location>
        <begin position="42"/>
        <end position="63"/>
    </location>
</feature>
<accession>A0A9Q9MJM3</accession>
<feature type="domain" description="CHAT" evidence="2">
    <location>
        <begin position="773"/>
        <end position="1037"/>
    </location>
</feature>
<organism evidence="3 4">
    <name type="scientific">Dactylosporangium aurantiacum</name>
    <dbReference type="NCBI Taxonomy" id="35754"/>
    <lineage>
        <taxon>Bacteria</taxon>
        <taxon>Bacillati</taxon>
        <taxon>Actinomycetota</taxon>
        <taxon>Actinomycetes</taxon>
        <taxon>Micromonosporales</taxon>
        <taxon>Micromonosporaceae</taxon>
        <taxon>Dactylosporangium</taxon>
    </lineage>
</organism>
<evidence type="ECO:0000313" key="4">
    <source>
        <dbReference type="Proteomes" id="UP001058003"/>
    </source>
</evidence>
<keyword evidence="4" id="KW-1185">Reference proteome</keyword>
<dbReference type="RefSeq" id="WP_033361395.1">
    <property type="nucleotide sequence ID" value="NZ_CP073767.1"/>
</dbReference>
<name>A0A9Q9MJM3_9ACTN</name>
<dbReference type="KEGG" id="daur:Daura_13235"/>
<dbReference type="InterPro" id="IPR024983">
    <property type="entry name" value="CHAT_dom"/>
</dbReference>
<dbReference type="EMBL" id="CP073767">
    <property type="protein sequence ID" value="UWZ57040.1"/>
    <property type="molecule type" value="Genomic_DNA"/>
</dbReference>
<dbReference type="Pfam" id="PF12770">
    <property type="entry name" value="CHAT"/>
    <property type="match status" value="1"/>
</dbReference>
<evidence type="ECO:0000313" key="3">
    <source>
        <dbReference type="EMBL" id="UWZ57040.1"/>
    </source>
</evidence>
<reference evidence="3" key="1">
    <citation type="submission" date="2021-04" db="EMBL/GenBank/DDBJ databases">
        <title>Dactylosporangium aurantiacum NRRL B-8018 full assembly.</title>
        <authorList>
            <person name="Hartkoorn R.C."/>
            <person name="Beaudoing E."/>
            <person name="Hot D."/>
        </authorList>
    </citation>
    <scope>NUCLEOTIDE SEQUENCE</scope>
    <source>
        <strain evidence="3">NRRL B-8018</strain>
    </source>
</reference>
<sequence>MSGDGVVPAGSWEEVLAAAEATTDPAQRQSLLAIVCLSADSQTREPRAGGATDGPAKRPGRPNPAVVRVAAERLLAHTGDAPADRFAAYGRVVGLVSAYASAQPPRPGEPHHDDLETRVAYQRRAVELARDLDDPLLLGWCMTRLGRSLQAVRQWTAAVDLLREAAEQVLTEAPDAPGPFAATLVTWPEPRDELVRAIAIRSLKWLTLTAENLGDIELVDRYVGRLLPLADPIRDTRPSLALEAYTRLAAVARKRGDRDTFRRVEQEVRRWAETSGNELVNRRALSIAAYNAAHLGDRDLAYDLFVQRVELSVAGTPGAPAAGAPPEAYLPVAAALETAGIRGRRLSLGNAAYDAADQLWRSGRTGGSEADRRLANGWLDVAAAAYRLDGHNGLIATDLMRARLQADEGEPAQRLAAARTAVRASREGLRAGLRINAAVDAARWCAPGDPDVLGQLDELLAQALPVHRGKLLAARADWWRRTAEHADAAGTGSGDAWARAERDALDATGLLAVDGVSLDTTALVSAWQIAAQACGRPGTADARRLSRLLSAVQGVAGLFVTVSTPAGRERLTVRYRTLFREAADLALALADPAAADLIMEAVRRDRVGIMLTELAGRPDITAEIRTVAERIIAANNAVPTLAEDQDEPEAEPGSGQRALHRASEAISARRKASVAQADEILGIIGALSDGRCVLHADSRQIVRRVAASGTTTVLLQLMPSTMSILDVPGAPAVLYRRLTWITGDGTEHDLFDVVPLPGRVSRLSRYDARYWRTLEQLRDALLPPALLDLLRGRTRADPLRILVIPTGLFDVAFDALRADDDRHLLDVAVVTVHASLTTVAHLLGTQRATMDAHAIAVYDTEELTHTKAELDALRLHLHNLVELSERLPLLEALREPTEPAPALFAMAVHGDDDPDHGWGQSKRLPDGNVLTAAEALALHFPPVCVLASCYSGVRLRGGVELAGFPLALFSRGAHAVVGSLYAIDDEATAEIMSAFWAALAGNTGVAAALRTAKLSWLDARPANRLIPRTWAGLFVLGGLDV</sequence>
<dbReference type="AlphaFoldDB" id="A0A9Q9MJM3"/>
<evidence type="ECO:0000256" key="1">
    <source>
        <dbReference type="SAM" id="MobiDB-lite"/>
    </source>
</evidence>
<proteinExistence type="predicted"/>